<dbReference type="Proteomes" id="UP001303473">
    <property type="component" value="Unassembled WGS sequence"/>
</dbReference>
<proteinExistence type="predicted"/>
<dbReference type="EMBL" id="MU853868">
    <property type="protein sequence ID" value="KAK3936939.1"/>
    <property type="molecule type" value="Genomic_DNA"/>
</dbReference>
<protein>
    <submittedName>
        <fullName evidence="1">Uncharacterized protein</fullName>
    </submittedName>
</protein>
<gene>
    <name evidence="1" type="ORF">QBC46DRAFT_411636</name>
</gene>
<dbReference type="AlphaFoldDB" id="A0AAN6N0S9"/>
<accession>A0AAN6N0S9</accession>
<reference evidence="2" key="1">
    <citation type="journal article" date="2023" name="Mol. Phylogenet. Evol.">
        <title>Genome-scale phylogeny and comparative genomics of the fungal order Sordariales.</title>
        <authorList>
            <person name="Hensen N."/>
            <person name="Bonometti L."/>
            <person name="Westerberg I."/>
            <person name="Brannstrom I.O."/>
            <person name="Guillou S."/>
            <person name="Cros-Aarteil S."/>
            <person name="Calhoun S."/>
            <person name="Haridas S."/>
            <person name="Kuo A."/>
            <person name="Mondo S."/>
            <person name="Pangilinan J."/>
            <person name="Riley R."/>
            <person name="LaButti K."/>
            <person name="Andreopoulos B."/>
            <person name="Lipzen A."/>
            <person name="Chen C."/>
            <person name="Yan M."/>
            <person name="Daum C."/>
            <person name="Ng V."/>
            <person name="Clum A."/>
            <person name="Steindorff A."/>
            <person name="Ohm R.A."/>
            <person name="Martin F."/>
            <person name="Silar P."/>
            <person name="Natvig D.O."/>
            <person name="Lalanne C."/>
            <person name="Gautier V."/>
            <person name="Ament-Velasquez S.L."/>
            <person name="Kruys A."/>
            <person name="Hutchinson M.I."/>
            <person name="Powell A.J."/>
            <person name="Barry K."/>
            <person name="Miller A.N."/>
            <person name="Grigoriev I.V."/>
            <person name="Debuchy R."/>
            <person name="Gladieux P."/>
            <person name="Hiltunen Thoren M."/>
            <person name="Johannesson H."/>
        </authorList>
    </citation>
    <scope>NUCLEOTIDE SEQUENCE [LARGE SCALE GENOMIC DNA]</scope>
    <source>
        <strain evidence="2">CBS 340.73</strain>
    </source>
</reference>
<dbReference type="PROSITE" id="PS51257">
    <property type="entry name" value="PROKAR_LIPOPROTEIN"/>
    <property type="match status" value="1"/>
</dbReference>
<organism evidence="1 2">
    <name type="scientific">Diplogelasinospora grovesii</name>
    <dbReference type="NCBI Taxonomy" id="303347"/>
    <lineage>
        <taxon>Eukaryota</taxon>
        <taxon>Fungi</taxon>
        <taxon>Dikarya</taxon>
        <taxon>Ascomycota</taxon>
        <taxon>Pezizomycotina</taxon>
        <taxon>Sordariomycetes</taxon>
        <taxon>Sordariomycetidae</taxon>
        <taxon>Sordariales</taxon>
        <taxon>Diplogelasinosporaceae</taxon>
        <taxon>Diplogelasinospora</taxon>
    </lineage>
</organism>
<sequence>MYSRMLLLLLLLLLLVMVVCGCLILGVMVVHGRLARMAVVLVRAARGEIVSVAIRLLLLLRMNAVRAVHVLAEVGERGGAVEGAFIRVNLSMLCQTRRLCAEVSTPSPLNTEGKEWETNVREALSVSEMLANVRFLASTASDEALAVGWRGTGMAAYYRTERDESQVRSTSFISSIAPKCLILLF</sequence>
<name>A0AAN6N0S9_9PEZI</name>
<keyword evidence="2" id="KW-1185">Reference proteome</keyword>
<comment type="caution">
    <text evidence="1">The sequence shown here is derived from an EMBL/GenBank/DDBJ whole genome shotgun (WGS) entry which is preliminary data.</text>
</comment>
<evidence type="ECO:0000313" key="2">
    <source>
        <dbReference type="Proteomes" id="UP001303473"/>
    </source>
</evidence>
<evidence type="ECO:0000313" key="1">
    <source>
        <dbReference type="EMBL" id="KAK3936939.1"/>
    </source>
</evidence>